<keyword evidence="3" id="KW-1185">Reference proteome</keyword>
<comment type="caution">
    <text evidence="2">The sequence shown here is derived from an EMBL/GenBank/DDBJ whole genome shotgun (WGS) entry which is preliminary data.</text>
</comment>
<reference evidence="3" key="1">
    <citation type="journal article" date="2019" name="Int. J. Syst. Evol. Microbiol.">
        <title>The Global Catalogue of Microorganisms (GCM) 10K type strain sequencing project: providing services to taxonomists for standard genome sequencing and annotation.</title>
        <authorList>
            <consortium name="The Broad Institute Genomics Platform"/>
            <consortium name="The Broad Institute Genome Sequencing Center for Infectious Disease"/>
            <person name="Wu L."/>
            <person name="Ma J."/>
        </authorList>
    </citation>
    <scope>NUCLEOTIDE SEQUENCE [LARGE SCALE GENOMIC DNA]</scope>
    <source>
        <strain evidence="3">JCM 3146</strain>
    </source>
</reference>
<feature type="region of interest" description="Disordered" evidence="1">
    <location>
        <begin position="49"/>
        <end position="77"/>
    </location>
</feature>
<dbReference type="Proteomes" id="UP001501822">
    <property type="component" value="Unassembled WGS sequence"/>
</dbReference>
<evidence type="ECO:0000256" key="1">
    <source>
        <dbReference type="SAM" id="MobiDB-lite"/>
    </source>
</evidence>
<protein>
    <submittedName>
        <fullName evidence="2">Uncharacterized protein</fullName>
    </submittedName>
</protein>
<evidence type="ECO:0000313" key="2">
    <source>
        <dbReference type="EMBL" id="GAA0352967.1"/>
    </source>
</evidence>
<gene>
    <name evidence="2" type="ORF">GCM10010151_48160</name>
</gene>
<sequence>MTTQFRSAKSGTAVTIFHVFGTLKTSGLLHSSRNPVSITNAIAQCDRPLEGQVDAEDAPKARAARPPTAPEAGGVAG</sequence>
<proteinExistence type="predicted"/>
<feature type="compositionally biased region" description="Low complexity" evidence="1">
    <location>
        <begin position="64"/>
        <end position="77"/>
    </location>
</feature>
<organism evidence="2 3">
    <name type="scientific">Actinoallomurus spadix</name>
    <dbReference type="NCBI Taxonomy" id="79912"/>
    <lineage>
        <taxon>Bacteria</taxon>
        <taxon>Bacillati</taxon>
        <taxon>Actinomycetota</taxon>
        <taxon>Actinomycetes</taxon>
        <taxon>Streptosporangiales</taxon>
        <taxon>Thermomonosporaceae</taxon>
        <taxon>Actinoallomurus</taxon>
    </lineage>
</organism>
<name>A0ABP3GVD0_9ACTN</name>
<dbReference type="EMBL" id="BAAABM010000045">
    <property type="protein sequence ID" value="GAA0352967.1"/>
    <property type="molecule type" value="Genomic_DNA"/>
</dbReference>
<accession>A0ABP3GVD0</accession>
<evidence type="ECO:0000313" key="3">
    <source>
        <dbReference type="Proteomes" id="UP001501822"/>
    </source>
</evidence>